<proteinExistence type="predicted"/>
<evidence type="ECO:0000256" key="1">
    <source>
        <dbReference type="ARBA" id="ARBA00004123"/>
    </source>
</evidence>
<dbReference type="PANTHER" id="PTHR48000:SF59">
    <property type="entry name" value="TRANSCRIPTION FACTOR RAX2-LIKE"/>
    <property type="match status" value="1"/>
</dbReference>
<keyword evidence="10" id="KW-1185">Reference proteome</keyword>
<dbReference type="InterPro" id="IPR009057">
    <property type="entry name" value="Homeodomain-like_sf"/>
</dbReference>
<keyword evidence="3" id="KW-0805">Transcription regulation</keyword>
<reference evidence="9 10" key="1">
    <citation type="journal article" date="2021" name="BMC Genomics">
        <title>Datura genome reveals duplications of psychoactive alkaloid biosynthetic genes and high mutation rate following tissue culture.</title>
        <authorList>
            <person name="Rajewski A."/>
            <person name="Carter-House D."/>
            <person name="Stajich J."/>
            <person name="Litt A."/>
        </authorList>
    </citation>
    <scope>NUCLEOTIDE SEQUENCE [LARGE SCALE GENOMIC DNA]</scope>
    <source>
        <strain evidence="9">AR-01</strain>
    </source>
</reference>
<organism evidence="9 10">
    <name type="scientific">Datura stramonium</name>
    <name type="common">Jimsonweed</name>
    <name type="synonym">Common thornapple</name>
    <dbReference type="NCBI Taxonomy" id="4076"/>
    <lineage>
        <taxon>Eukaryota</taxon>
        <taxon>Viridiplantae</taxon>
        <taxon>Streptophyta</taxon>
        <taxon>Embryophyta</taxon>
        <taxon>Tracheophyta</taxon>
        <taxon>Spermatophyta</taxon>
        <taxon>Magnoliopsida</taxon>
        <taxon>eudicotyledons</taxon>
        <taxon>Gunneridae</taxon>
        <taxon>Pentapetalae</taxon>
        <taxon>asterids</taxon>
        <taxon>lamiids</taxon>
        <taxon>Solanales</taxon>
        <taxon>Solanaceae</taxon>
        <taxon>Solanoideae</taxon>
        <taxon>Datureae</taxon>
        <taxon>Datura</taxon>
    </lineage>
</organism>
<dbReference type="Pfam" id="PF00249">
    <property type="entry name" value="Myb_DNA-binding"/>
    <property type="match status" value="1"/>
</dbReference>
<name>A0ABS8S931_DATST</name>
<comment type="caution">
    <text evidence="9">The sequence shown here is derived from an EMBL/GenBank/DDBJ whole genome shotgun (WGS) entry which is preliminary data.</text>
</comment>
<evidence type="ECO:0000256" key="4">
    <source>
        <dbReference type="ARBA" id="ARBA00023125"/>
    </source>
</evidence>
<keyword evidence="2" id="KW-0677">Repeat</keyword>
<dbReference type="CDD" id="cd00167">
    <property type="entry name" value="SANT"/>
    <property type="match status" value="1"/>
</dbReference>
<evidence type="ECO:0000256" key="3">
    <source>
        <dbReference type="ARBA" id="ARBA00023015"/>
    </source>
</evidence>
<accession>A0ABS8S931</accession>
<dbReference type="PROSITE" id="PS50090">
    <property type="entry name" value="MYB_LIKE"/>
    <property type="match status" value="1"/>
</dbReference>
<keyword evidence="4" id="KW-0238">DNA-binding</keyword>
<protein>
    <submittedName>
        <fullName evidence="9">Uncharacterized protein</fullName>
    </submittedName>
</protein>
<keyword evidence="5" id="KW-0804">Transcription</keyword>
<keyword evidence="6" id="KW-0539">Nucleus</keyword>
<evidence type="ECO:0000313" key="10">
    <source>
        <dbReference type="Proteomes" id="UP000823775"/>
    </source>
</evidence>
<dbReference type="PANTHER" id="PTHR48000">
    <property type="entry name" value="OS09G0431300 PROTEIN"/>
    <property type="match status" value="1"/>
</dbReference>
<evidence type="ECO:0000259" key="7">
    <source>
        <dbReference type="PROSITE" id="PS50090"/>
    </source>
</evidence>
<dbReference type="SUPFAM" id="SSF46689">
    <property type="entry name" value="Homeodomain-like"/>
    <property type="match status" value="1"/>
</dbReference>
<evidence type="ECO:0000259" key="8">
    <source>
        <dbReference type="PROSITE" id="PS51294"/>
    </source>
</evidence>
<gene>
    <name evidence="9" type="ORF">HAX54_027856</name>
</gene>
<dbReference type="PROSITE" id="PS51294">
    <property type="entry name" value="HTH_MYB"/>
    <property type="match status" value="1"/>
</dbReference>
<feature type="domain" description="HTH myb-type" evidence="8">
    <location>
        <begin position="1"/>
        <end position="32"/>
    </location>
</feature>
<dbReference type="InterPro" id="IPR001005">
    <property type="entry name" value="SANT/Myb"/>
</dbReference>
<dbReference type="EMBL" id="JACEIK010000340">
    <property type="protein sequence ID" value="MCD7455316.1"/>
    <property type="molecule type" value="Genomic_DNA"/>
</dbReference>
<evidence type="ECO:0000256" key="5">
    <source>
        <dbReference type="ARBA" id="ARBA00023163"/>
    </source>
</evidence>
<evidence type="ECO:0000256" key="6">
    <source>
        <dbReference type="ARBA" id="ARBA00023242"/>
    </source>
</evidence>
<sequence>MKIRWSVIAANLQGRTDNDVKNHWNTKLKKKLLASQNNTNLITTSSYNFTNINITSSDHDFNDHKFSRNNYYGTLDYYSNTFTSHMDPNSTNYSTCQFPLPALMEIQANDGATIQEDGYNFMDFSSGISSSSSSSYYDDRVVQCKEHSTLVGFGKRSHPRIARCTEHPASAGSREELYPKVAQCTEYFASTEFEKRSHTKECDVYYDDILGNEFDFQENDIGSYYNILEIDQLLKGFDQN</sequence>
<dbReference type="Gene3D" id="1.10.10.60">
    <property type="entry name" value="Homeodomain-like"/>
    <property type="match status" value="1"/>
</dbReference>
<dbReference type="InterPro" id="IPR017930">
    <property type="entry name" value="Myb_dom"/>
</dbReference>
<feature type="domain" description="Myb-like" evidence="7">
    <location>
        <begin position="1"/>
        <end position="28"/>
    </location>
</feature>
<comment type="subcellular location">
    <subcellularLocation>
        <location evidence="1">Nucleus</location>
    </subcellularLocation>
</comment>
<evidence type="ECO:0000313" key="9">
    <source>
        <dbReference type="EMBL" id="MCD7455316.1"/>
    </source>
</evidence>
<dbReference type="Proteomes" id="UP000823775">
    <property type="component" value="Unassembled WGS sequence"/>
</dbReference>
<evidence type="ECO:0000256" key="2">
    <source>
        <dbReference type="ARBA" id="ARBA00022737"/>
    </source>
</evidence>